<comment type="caution">
    <text evidence="1">The sequence shown here is derived from an EMBL/GenBank/DDBJ whole genome shotgun (WGS) entry which is preliminary data.</text>
</comment>
<dbReference type="EMBL" id="JBBWWT010000001">
    <property type="protein sequence ID" value="MEL1262887.1"/>
    <property type="molecule type" value="Genomic_DNA"/>
</dbReference>
<dbReference type="RefSeq" id="WP_341724087.1">
    <property type="nucleotide sequence ID" value="NZ_JBBWWT010000001.1"/>
</dbReference>
<gene>
    <name evidence="1" type="ORF">AAD027_00675</name>
</gene>
<keyword evidence="2" id="KW-1185">Reference proteome</keyword>
<accession>A0ABU9IV85</accession>
<organism evidence="1 2">
    <name type="scientific">Pseudoxanthomonas putridarboris</name>
    <dbReference type="NCBI Taxonomy" id="752605"/>
    <lineage>
        <taxon>Bacteria</taxon>
        <taxon>Pseudomonadati</taxon>
        <taxon>Pseudomonadota</taxon>
        <taxon>Gammaproteobacteria</taxon>
        <taxon>Lysobacterales</taxon>
        <taxon>Lysobacteraceae</taxon>
        <taxon>Pseudoxanthomonas</taxon>
    </lineage>
</organism>
<name>A0ABU9IV85_9GAMM</name>
<protein>
    <submittedName>
        <fullName evidence="1">Uncharacterized protein</fullName>
    </submittedName>
</protein>
<sequence>MTSIVIWHNQEDGLRGLWAVSDSRVTSADNILTDNYPKLSVIHALAYERGDFCRSRPRHVLTTAFACAGSTLIGSTVREMLSALLSTLSELDYYDAPDMPFEDKIPTLEEVAHLAATLASRYILSLGMHYPASARTEIAVFGYCARSDALRVFKISNRPEAPATVTVVAVPVNDHDFLILGDRKSDVAEAIAAKRAHSEKRSLDWHRAPILALLNLVEDVGFGTIGGSVQLCAAGRFGVRHLPLFDSERMQDLLAGFNLFEIFPKIGGFTCGHSLGLVHPGTGGWPSPRR</sequence>
<proteinExistence type="predicted"/>
<evidence type="ECO:0000313" key="2">
    <source>
        <dbReference type="Proteomes" id="UP001459204"/>
    </source>
</evidence>
<dbReference type="Proteomes" id="UP001459204">
    <property type="component" value="Unassembled WGS sequence"/>
</dbReference>
<evidence type="ECO:0000313" key="1">
    <source>
        <dbReference type="EMBL" id="MEL1262887.1"/>
    </source>
</evidence>
<reference evidence="1 2" key="1">
    <citation type="submission" date="2024-04" db="EMBL/GenBank/DDBJ databases">
        <title>Draft genome sequence of Pseudoxanthomonas putridarboris WD12.</title>
        <authorList>
            <person name="Oh J."/>
        </authorList>
    </citation>
    <scope>NUCLEOTIDE SEQUENCE [LARGE SCALE GENOMIC DNA]</scope>
    <source>
        <strain evidence="1 2">WD12</strain>
    </source>
</reference>